<dbReference type="AlphaFoldDB" id="A0A9Q0XEF3"/>
<feature type="compositionally biased region" description="Pro residues" evidence="1">
    <location>
        <begin position="23"/>
        <end position="41"/>
    </location>
</feature>
<evidence type="ECO:0000313" key="2">
    <source>
        <dbReference type="EMBL" id="KAJ7309839.1"/>
    </source>
</evidence>
<gene>
    <name evidence="2" type="ORF">JRQ81_007912</name>
</gene>
<name>A0A9Q0XEF3_9SAUR</name>
<comment type="caution">
    <text evidence="2">The sequence shown here is derived from an EMBL/GenBank/DDBJ whole genome shotgun (WGS) entry which is preliminary data.</text>
</comment>
<dbReference type="SUPFAM" id="SSF52047">
    <property type="entry name" value="RNI-like"/>
    <property type="match status" value="1"/>
</dbReference>
<feature type="region of interest" description="Disordered" evidence="1">
    <location>
        <begin position="328"/>
        <end position="382"/>
    </location>
</feature>
<evidence type="ECO:0008006" key="4">
    <source>
        <dbReference type="Google" id="ProtNLM"/>
    </source>
</evidence>
<keyword evidence="3" id="KW-1185">Reference proteome</keyword>
<evidence type="ECO:0000256" key="1">
    <source>
        <dbReference type="SAM" id="MobiDB-lite"/>
    </source>
</evidence>
<dbReference type="PANTHER" id="PTHR39654">
    <property type="entry name" value="LEUCINE-RICH REPEAT-CONTAINING PROTEIN 75A-LIKE ISOFORM X1"/>
    <property type="match status" value="1"/>
</dbReference>
<dbReference type="PANTHER" id="PTHR39654:SF5">
    <property type="entry name" value="LEUCINE-RICH REPEAT-CONTAINING PROTEIN 75B"/>
    <property type="match status" value="1"/>
</dbReference>
<dbReference type="OrthoDB" id="9979103at2759"/>
<dbReference type="Proteomes" id="UP001142489">
    <property type="component" value="Unassembled WGS sequence"/>
</dbReference>
<feature type="compositionally biased region" description="Polar residues" evidence="1">
    <location>
        <begin position="1"/>
        <end position="11"/>
    </location>
</feature>
<accession>A0A9Q0XEF3</accession>
<feature type="region of interest" description="Disordered" evidence="1">
    <location>
        <begin position="1"/>
        <end position="64"/>
    </location>
</feature>
<sequence>MGSRLSRQSSLEGAAGEGGCARAPPPPTPPPPPPPPPPPLQLPAGRAGKEAPRRRSADLPLASRLLRGSEKLPGMLRKSSPAAPYARRVAWIRDIQASLREHRREQALHTLRLLRKDLGLEGTFLSEVLYKNAAFLNLVDPISHDLLMSLARDLQCPKKEYDPWKSSDRICRQLIYHLTPHSKGHRHGLSRRKSQGSLKNSLQKKLTQDTVDLSGIPLSLRDVHRLAYYLQSNGGHLATVDLSFTELTDEAMRLLLPFLGALPNLTHLSLNGNRLTRATVKELTDAMKDPSKFPFLAWIDLGNNVDISSMPQPLLVGLRKRLSQQTTLPTIPEAHDGDDSDSELSSGTKEEVEEEAQGQGEEGAQPMAGDGSGAFAQRSQDT</sequence>
<feature type="compositionally biased region" description="Basic and acidic residues" evidence="1">
    <location>
        <begin position="47"/>
        <end position="57"/>
    </location>
</feature>
<proteinExistence type="predicted"/>
<dbReference type="Gene3D" id="3.80.10.10">
    <property type="entry name" value="Ribonuclease Inhibitor"/>
    <property type="match status" value="1"/>
</dbReference>
<reference evidence="2" key="1">
    <citation type="journal article" date="2023" name="DNA Res.">
        <title>Chromosome-level genome assembly of Phrynocephalus forsythii using third-generation DNA sequencing and Hi-C analysis.</title>
        <authorList>
            <person name="Qi Y."/>
            <person name="Zhao W."/>
            <person name="Zhao Y."/>
            <person name="Niu C."/>
            <person name="Cao S."/>
            <person name="Zhang Y."/>
        </authorList>
    </citation>
    <scope>NUCLEOTIDE SEQUENCE</scope>
    <source>
        <tissue evidence="2">Muscle</tissue>
    </source>
</reference>
<dbReference type="SUPFAM" id="SSF101447">
    <property type="entry name" value="Formin homology 2 domain (FH2 domain)"/>
    <property type="match status" value="1"/>
</dbReference>
<dbReference type="InterPro" id="IPR032675">
    <property type="entry name" value="LRR_dom_sf"/>
</dbReference>
<protein>
    <recommendedName>
        <fullName evidence="4">Leucine rich repeat containing 75B</fullName>
    </recommendedName>
</protein>
<dbReference type="EMBL" id="JAPFRF010000016">
    <property type="protein sequence ID" value="KAJ7309839.1"/>
    <property type="molecule type" value="Genomic_DNA"/>
</dbReference>
<evidence type="ECO:0000313" key="3">
    <source>
        <dbReference type="Proteomes" id="UP001142489"/>
    </source>
</evidence>
<organism evidence="2 3">
    <name type="scientific">Phrynocephalus forsythii</name>
    <dbReference type="NCBI Taxonomy" id="171643"/>
    <lineage>
        <taxon>Eukaryota</taxon>
        <taxon>Metazoa</taxon>
        <taxon>Chordata</taxon>
        <taxon>Craniata</taxon>
        <taxon>Vertebrata</taxon>
        <taxon>Euteleostomi</taxon>
        <taxon>Lepidosauria</taxon>
        <taxon>Squamata</taxon>
        <taxon>Bifurcata</taxon>
        <taxon>Unidentata</taxon>
        <taxon>Episquamata</taxon>
        <taxon>Toxicofera</taxon>
        <taxon>Iguania</taxon>
        <taxon>Acrodonta</taxon>
        <taxon>Agamidae</taxon>
        <taxon>Agaminae</taxon>
        <taxon>Phrynocephalus</taxon>
    </lineage>
</organism>